<evidence type="ECO:0000313" key="12">
    <source>
        <dbReference type="EMBL" id="EFO83874.1"/>
    </source>
</evidence>
<feature type="compositionally biased region" description="Acidic residues" evidence="9">
    <location>
        <begin position="1720"/>
        <end position="1729"/>
    </location>
</feature>
<keyword evidence="2 8" id="KW-0813">Transport</keyword>
<feature type="region of interest" description="Disordered" evidence="9">
    <location>
        <begin position="757"/>
        <end position="834"/>
    </location>
</feature>
<feature type="region of interest" description="Disordered" evidence="9">
    <location>
        <begin position="1550"/>
        <end position="1593"/>
    </location>
</feature>
<feature type="compositionally biased region" description="Basic and acidic residues" evidence="9">
    <location>
        <begin position="1975"/>
        <end position="1992"/>
    </location>
</feature>
<evidence type="ECO:0000256" key="9">
    <source>
        <dbReference type="SAM" id="MobiDB-lite"/>
    </source>
</evidence>
<evidence type="ECO:0000256" key="2">
    <source>
        <dbReference type="ARBA" id="ARBA00022448"/>
    </source>
</evidence>
<feature type="compositionally biased region" description="Polar residues" evidence="9">
    <location>
        <begin position="1004"/>
        <end position="1013"/>
    </location>
</feature>
<dbReference type="OMA" id="MCEQSAG"/>
<feature type="compositionally biased region" description="Polar residues" evidence="9">
    <location>
        <begin position="1181"/>
        <end position="1201"/>
    </location>
</feature>
<feature type="transmembrane region" description="Helical" evidence="10">
    <location>
        <begin position="215"/>
        <end position="236"/>
    </location>
</feature>
<dbReference type="PRINTS" id="PR01333">
    <property type="entry name" value="2POREKCHANEL"/>
</dbReference>
<dbReference type="InterPro" id="IPR013099">
    <property type="entry name" value="K_chnl_dom"/>
</dbReference>
<comment type="subcellular location">
    <subcellularLocation>
        <location evidence="1">Membrane</location>
        <topology evidence="1">Multi-pass membrane protein</topology>
    </subcellularLocation>
</comment>
<feature type="compositionally biased region" description="Acidic residues" evidence="9">
    <location>
        <begin position="924"/>
        <end position="937"/>
    </location>
</feature>
<keyword evidence="5 8" id="KW-0406">Ion transport</keyword>
<protein>
    <submittedName>
        <fullName evidence="12">CRE-TWK-11 protein</fullName>
    </submittedName>
</protein>
<keyword evidence="4 10" id="KW-1133">Transmembrane helix</keyword>
<evidence type="ECO:0000256" key="6">
    <source>
        <dbReference type="ARBA" id="ARBA00023136"/>
    </source>
</evidence>
<evidence type="ECO:0000256" key="8">
    <source>
        <dbReference type="RuleBase" id="RU003857"/>
    </source>
</evidence>
<organism evidence="13">
    <name type="scientific">Caenorhabditis remanei</name>
    <name type="common">Caenorhabditis vulgaris</name>
    <dbReference type="NCBI Taxonomy" id="31234"/>
    <lineage>
        <taxon>Eukaryota</taxon>
        <taxon>Metazoa</taxon>
        <taxon>Ecdysozoa</taxon>
        <taxon>Nematoda</taxon>
        <taxon>Chromadorea</taxon>
        <taxon>Rhabditida</taxon>
        <taxon>Rhabditina</taxon>
        <taxon>Rhabditomorpha</taxon>
        <taxon>Rhabditoidea</taxon>
        <taxon>Rhabditidae</taxon>
        <taxon>Peloderinae</taxon>
        <taxon>Caenorhabditis</taxon>
    </lineage>
</organism>
<dbReference type="FunCoup" id="E3N1S3">
    <property type="interactions" value="1788"/>
</dbReference>
<feature type="transmembrane region" description="Helical" evidence="10">
    <location>
        <begin position="100"/>
        <end position="118"/>
    </location>
</feature>
<keyword evidence="13" id="KW-1185">Reference proteome</keyword>
<feature type="region of interest" description="Disordered" evidence="9">
    <location>
        <begin position="1178"/>
        <end position="1215"/>
    </location>
</feature>
<feature type="transmembrane region" description="Helical" evidence="10">
    <location>
        <begin position="182"/>
        <end position="203"/>
    </location>
</feature>
<feature type="compositionally biased region" description="Polar residues" evidence="9">
    <location>
        <begin position="2073"/>
        <end position="2083"/>
    </location>
</feature>
<feature type="compositionally biased region" description="Polar residues" evidence="9">
    <location>
        <begin position="1499"/>
        <end position="1510"/>
    </location>
</feature>
<feature type="compositionally biased region" description="Basic and acidic residues" evidence="9">
    <location>
        <begin position="1314"/>
        <end position="1323"/>
    </location>
</feature>
<dbReference type="eggNOG" id="KOG1418">
    <property type="taxonomic scope" value="Eukaryota"/>
</dbReference>
<feature type="compositionally biased region" description="Polar residues" evidence="9">
    <location>
        <begin position="796"/>
        <end position="812"/>
    </location>
</feature>
<dbReference type="Gene3D" id="1.10.287.70">
    <property type="match status" value="1"/>
</dbReference>
<feature type="transmembrane region" description="Helical" evidence="10">
    <location>
        <begin position="323"/>
        <end position="341"/>
    </location>
</feature>
<feature type="compositionally biased region" description="Polar residues" evidence="9">
    <location>
        <begin position="849"/>
        <end position="863"/>
    </location>
</feature>
<feature type="region of interest" description="Disordered" evidence="9">
    <location>
        <begin position="844"/>
        <end position="863"/>
    </location>
</feature>
<feature type="region of interest" description="Disordered" evidence="9">
    <location>
        <begin position="1958"/>
        <end position="2083"/>
    </location>
</feature>
<name>E3N1S3_CAERE</name>
<dbReference type="Pfam" id="PF07885">
    <property type="entry name" value="Ion_trans_2"/>
    <property type="match status" value="2"/>
</dbReference>
<dbReference type="Proteomes" id="UP000008281">
    <property type="component" value="Unassembled WGS sequence"/>
</dbReference>
<feature type="compositionally biased region" description="Acidic residues" evidence="9">
    <location>
        <begin position="1277"/>
        <end position="1288"/>
    </location>
</feature>
<dbReference type="GO" id="GO:0015271">
    <property type="term" value="F:outward rectifier potassium channel activity"/>
    <property type="evidence" value="ECO:0007669"/>
    <property type="project" value="TreeGrafter"/>
</dbReference>
<feature type="compositionally biased region" description="Basic residues" evidence="9">
    <location>
        <begin position="1044"/>
        <end position="1057"/>
    </location>
</feature>
<evidence type="ECO:0000256" key="4">
    <source>
        <dbReference type="ARBA" id="ARBA00022989"/>
    </source>
</evidence>
<feature type="compositionally biased region" description="Basic and acidic residues" evidence="9">
    <location>
        <begin position="911"/>
        <end position="923"/>
    </location>
</feature>
<keyword evidence="6 10" id="KW-0472">Membrane</keyword>
<dbReference type="PANTHER" id="PTHR11003">
    <property type="entry name" value="POTASSIUM CHANNEL, SUBFAMILY K"/>
    <property type="match status" value="1"/>
</dbReference>
<evidence type="ECO:0000256" key="5">
    <source>
        <dbReference type="ARBA" id="ARBA00023065"/>
    </source>
</evidence>
<comment type="similarity">
    <text evidence="8">Belongs to the two pore domain potassium channel (TC 1.A.1.8) family.</text>
</comment>
<dbReference type="STRING" id="31234.E3N1S3"/>
<dbReference type="EMBL" id="DS268510">
    <property type="protein sequence ID" value="EFO83874.1"/>
    <property type="molecule type" value="Genomic_DNA"/>
</dbReference>
<reference evidence="12" key="1">
    <citation type="submission" date="2007-07" db="EMBL/GenBank/DDBJ databases">
        <title>PCAP assembly of the Caenorhabditis remanei genome.</title>
        <authorList>
            <consortium name="The Caenorhabditis remanei Sequencing Consortium"/>
            <person name="Wilson R.K."/>
        </authorList>
    </citation>
    <scope>NUCLEOTIDE SEQUENCE [LARGE SCALE GENOMIC DNA]</scope>
    <source>
        <strain evidence="12">PB4641</strain>
    </source>
</reference>
<feature type="compositionally biased region" description="Basic and acidic residues" evidence="9">
    <location>
        <begin position="1015"/>
        <end position="1043"/>
    </location>
</feature>
<feature type="compositionally biased region" description="Acidic residues" evidence="9">
    <location>
        <begin position="1770"/>
        <end position="1783"/>
    </location>
</feature>
<feature type="compositionally biased region" description="Basic and acidic residues" evidence="9">
    <location>
        <begin position="786"/>
        <end position="795"/>
    </location>
</feature>
<sequence length="2083" mass="232049">MSLLHNRSSGSNTSYSVAFRKNREREQQAIEIDPPDDVEYDVEAGFNSSTCHLMHNFEEERPTSLVASIRESAKSSKRKINYYCSFVCTPIKNLLLTFKLLIIIGLYSFIGAHIFMYLEVPTDLEAKENGFHQRKIAREVMVLNLRAIYYDNRDDREERWKHAILKFEEDMGLEEPVVETVWTFWMSFLYAGTIFTTIGYGNIACKTQAGQIATMVYAFVGIPIMLVMLTSLNNFLLKWIKIVTNGFSDILLYVGVRLGVTVIRQDEVQKRLRYTKFAKKMKEWKLSRHAAPSSIAISSSEENRLDICPDDEDEEEMELDPPVLSTLFATVSWIMLSAAVFCLFEDWTFFTSFYFCFISLTTIGLGDVTPANPEYMIATFGVVIVGLSMLTVCIDVIKEKLAQMYMALLQKLLREYMEAVKSGDPNAASAMMAGFQGRAKFLMPLISKNEGAKVMDKFKQDCSKKGIDPPPVLTNINPETGMPAFANAPKEDFRDYIDVVSDLGLIIWTWPVRAANKLAAEQRINMQLVQGQVDRALFVAEKLNHLEEELFTKPVDLDREVSDRGFRNREVIGVGSGDEHRVIPPTAATTTRTRSLSPNSGTNTQHPYTPVVARHQVPSFLMASHSNDLLQGVESEHESQEDVNRTFPTGLKEEARDDAESILAESPDTTFDDNVQEMKEMLVDTNHRQRSKALSRSSKKVTGESAELFFHRISELARQSYSGNTTSKKEVAPEKFLIDLNPDSKSLVWLRTQATPEEAHSDAVSVDSSSTSGDQTSQADPPSAMAEERFAEEQQKLTQTPLSKSTDFLQSPTPRPTVSAAVTQTSSPPPTVSLEVQAGTTMGKFHDYGSQTQQESSDEGIQTDYSMDFDDEKRKEPEKVMADAGTQYEIVLLTSIGIQPEVSSIYIGADQSDHSDEESAFHDSDDDSEYLSSESEEERTPKYKETTLPFEVDDPGTLALGLQSPPIEITPFSDDESVPPNEGSPVPTSSKPTTKNLKPAKVSKSASMDSTDTVIHVKPDDRKEANKDTEDKEKQELSKEEKRERRKKRKRMRSKKTREHELRFLKNSGNQTSPVLMDCSTQYEIFTIDSGSQYDVKGRSRKCQTKLSSINHEQLQGIRETVQKLRRRESEMSKVSNVSESDWDSGREDVAEISLDLSVIALGVDEAGRVVEVPKAALPQESLSPSSETGTGTGASESSPSAEKVHLDSEDEEIESLEELELYTTDTGIQTETKVMVDSQDFATPKALEIIKNCSTQTTFSTFHLPQKVYESASTSSDEDVSNDNNEEDRDKKTEQEVFFMTNTGVQTMHTSFHLEEKPKTEEQLQTQTQVESETETETETAPDEMPLFLKNSDCQTENLGMVECSTSTEDVRFVGDAETSEGFSQTVIETEDLQVQTIVRDCKFENLLSSDSQLFSDLETTMQTEEPDLITDACQTDPSEGMEVHVQTEAPETRSFICQTELSSSLEAEVQAAATVETMPIECQTESVDHGEVEVQTELETSASESQTEGVVVDDLEMQTDIIESVTSVCQTEKVVVDDIEMQTDQIDMEASESQTERISVDEVEMQTDEKDTLASESQTEAPPTVEMQQTQTDDTTINTLPSVDQITQSEIAEVKDSTTQYTLSLEDRDVQATPISFETQTQHSIEIEVKSCQTEGVRMKNKKSQVEDDSPLAILKIDNESQIEVDRESINLSPIRLDVSHSFTMTEPGASEEKEVQVDEDCFEPEETSQRFYAGPLWSDFDYTPALGDDEEEVMDGETQTQDGSDEHVEEDDDGEDDEGAPEVQGEAPEAHESVSGETGAETTAKSKKTKKRRVVKKSGSGSRSSEDLLGSSGTKRSSDSLAGSSSELGSPPDPADEFAVQCSPESSDIKTQTVKFVKKKKRTEQSAEPKVVEMSTSTVQATTEMCEQSAGDMEDDWLQVYVQELDEERRMRMSDIGIQTGVLARVQHIYTRPISDDQGATSSATAPITLRKSSDSSDHISIRTAKSSEESLAPSASGTAISAAESMDDRLWPERPSPFASRHSSLKRRKKEPDAEKKGDKTNIVQDLRARFEMKSPAPPKSPPKDEGEGSSSSDPKQFF</sequence>
<evidence type="ECO:0000313" key="13">
    <source>
        <dbReference type="Proteomes" id="UP000008281"/>
    </source>
</evidence>
<dbReference type="OrthoDB" id="297496at2759"/>
<feature type="compositionally biased region" description="Low complexity" evidence="9">
    <location>
        <begin position="762"/>
        <end position="780"/>
    </location>
</feature>
<evidence type="ECO:0000256" key="7">
    <source>
        <dbReference type="ARBA" id="ARBA00023303"/>
    </source>
</evidence>
<feature type="region of interest" description="Disordered" evidence="9">
    <location>
        <begin position="1314"/>
        <end position="1345"/>
    </location>
</feature>
<keyword evidence="3 8" id="KW-0812">Transmembrane</keyword>
<feature type="compositionally biased region" description="Polar residues" evidence="9">
    <location>
        <begin position="986"/>
        <end position="996"/>
    </location>
</feature>
<dbReference type="GO" id="GO:0005886">
    <property type="term" value="C:plasma membrane"/>
    <property type="evidence" value="ECO:0007669"/>
    <property type="project" value="TreeGrafter"/>
</dbReference>
<evidence type="ECO:0000256" key="10">
    <source>
        <dbReference type="SAM" id="Phobius"/>
    </source>
</evidence>
<evidence type="ECO:0000256" key="1">
    <source>
        <dbReference type="ARBA" id="ARBA00004141"/>
    </source>
</evidence>
<keyword evidence="7 8" id="KW-0407">Ion channel</keyword>
<dbReference type="InterPro" id="IPR003280">
    <property type="entry name" value="2pore_dom_K_chnl"/>
</dbReference>
<feature type="region of interest" description="Disordered" evidence="9">
    <location>
        <begin position="1126"/>
        <end position="1146"/>
    </location>
</feature>
<feature type="domain" description="Potassium channel" evidence="11">
    <location>
        <begin position="179"/>
        <end position="237"/>
    </location>
</feature>
<feature type="compositionally biased region" description="Acidic residues" evidence="9">
    <location>
        <begin position="1333"/>
        <end position="1343"/>
    </location>
</feature>
<feature type="region of interest" description="Disordered" evidence="9">
    <location>
        <begin position="911"/>
        <end position="1075"/>
    </location>
</feature>
<dbReference type="SUPFAM" id="SSF81324">
    <property type="entry name" value="Voltage-gated potassium channels"/>
    <property type="match status" value="2"/>
</dbReference>
<dbReference type="InParanoid" id="E3N1S3"/>
<evidence type="ECO:0000256" key="3">
    <source>
        <dbReference type="ARBA" id="ARBA00022692"/>
    </source>
</evidence>
<feature type="region of interest" description="Disordered" evidence="9">
    <location>
        <begin position="588"/>
        <end position="608"/>
    </location>
</feature>
<gene>
    <name evidence="12" type="primary">Cre-twk-11</name>
    <name evidence="12" type="ORF">CRE_14860</name>
</gene>
<feature type="compositionally biased region" description="Basic residues" evidence="9">
    <location>
        <begin position="1808"/>
        <end position="1819"/>
    </location>
</feature>
<feature type="region of interest" description="Disordered" evidence="9">
    <location>
        <begin position="1707"/>
        <end position="1902"/>
    </location>
</feature>
<proteinExistence type="inferred from homology"/>
<dbReference type="PANTHER" id="PTHR11003:SF61">
    <property type="entry name" value="POTASSIUM CHANNEL DOMAIN-CONTAINING PROTEIN"/>
    <property type="match status" value="1"/>
</dbReference>
<feature type="region of interest" description="Disordered" evidence="9">
    <location>
        <begin position="1271"/>
        <end position="1295"/>
    </location>
</feature>
<evidence type="ECO:0000259" key="11">
    <source>
        <dbReference type="Pfam" id="PF07885"/>
    </source>
</evidence>
<dbReference type="GO" id="GO:0022841">
    <property type="term" value="F:potassium ion leak channel activity"/>
    <property type="evidence" value="ECO:0007669"/>
    <property type="project" value="TreeGrafter"/>
</dbReference>
<feature type="compositionally biased region" description="Polar residues" evidence="9">
    <location>
        <begin position="595"/>
        <end position="607"/>
    </location>
</feature>
<feature type="compositionally biased region" description="Low complexity" evidence="9">
    <location>
        <begin position="1842"/>
        <end position="1853"/>
    </location>
</feature>
<feature type="region of interest" description="Disordered" evidence="9">
    <location>
        <begin position="1488"/>
        <end position="1510"/>
    </location>
</feature>
<feature type="domain" description="Potassium channel" evidence="11">
    <location>
        <begin position="330"/>
        <end position="401"/>
    </location>
</feature>
<dbReference type="GO" id="GO:0030322">
    <property type="term" value="P:stabilization of membrane potential"/>
    <property type="evidence" value="ECO:0007669"/>
    <property type="project" value="TreeGrafter"/>
</dbReference>
<feature type="transmembrane region" description="Helical" evidence="10">
    <location>
        <begin position="347"/>
        <end position="368"/>
    </location>
</feature>
<feature type="compositionally biased region" description="Basic and acidic residues" evidence="9">
    <location>
        <begin position="2034"/>
        <end position="2044"/>
    </location>
</feature>
<accession>E3N1S3</accession>
<dbReference type="HOGENOM" id="CLU_001564_0_0_1"/>